<dbReference type="GO" id="GO:0006633">
    <property type="term" value="P:fatty acid biosynthetic process"/>
    <property type="evidence" value="ECO:0007669"/>
    <property type="project" value="InterPro"/>
</dbReference>
<reference evidence="12 13" key="1">
    <citation type="journal article" date="2012" name="PLoS Pathog.">
        <title>Diverse lifestyles and strategies of plant pathogenesis encoded in the genomes of eighteen Dothideomycetes fungi.</title>
        <authorList>
            <person name="Ohm R.A."/>
            <person name="Feau N."/>
            <person name="Henrissat B."/>
            <person name="Schoch C.L."/>
            <person name="Horwitz B.A."/>
            <person name="Barry K.W."/>
            <person name="Condon B.J."/>
            <person name="Copeland A.C."/>
            <person name="Dhillon B."/>
            <person name="Glaser F."/>
            <person name="Hesse C.N."/>
            <person name="Kosti I."/>
            <person name="LaButti K."/>
            <person name="Lindquist E.A."/>
            <person name="Lucas S."/>
            <person name="Salamov A.A."/>
            <person name="Bradshaw R.E."/>
            <person name="Ciuffetti L."/>
            <person name="Hamelin R.C."/>
            <person name="Kema G.H.J."/>
            <person name="Lawrence C."/>
            <person name="Scott J.A."/>
            <person name="Spatafora J.W."/>
            <person name="Turgeon B.G."/>
            <person name="de Wit P.J.G.M."/>
            <person name="Zhong S."/>
            <person name="Goodwin S.B."/>
            <person name="Grigoriev I.V."/>
        </authorList>
    </citation>
    <scope>NUCLEOTIDE SEQUENCE [LARGE SCALE GENOMIC DNA]</scope>
    <source>
        <strain evidence="12 13">SO2202</strain>
    </source>
</reference>
<dbReference type="Gene3D" id="3.40.50.150">
    <property type="entry name" value="Vaccinia Virus protein VP39"/>
    <property type="match status" value="1"/>
</dbReference>
<dbReference type="SMART" id="SM00823">
    <property type="entry name" value="PKS_PP"/>
    <property type="match status" value="1"/>
</dbReference>
<dbReference type="PROSITE" id="PS00012">
    <property type="entry name" value="PHOSPHOPANTETHEINE"/>
    <property type="match status" value="1"/>
</dbReference>
<dbReference type="Pfam" id="PF02801">
    <property type="entry name" value="Ketoacyl-synt_C"/>
    <property type="match status" value="1"/>
</dbReference>
<dbReference type="InterPro" id="IPR013968">
    <property type="entry name" value="PKS_KR"/>
</dbReference>
<dbReference type="Proteomes" id="UP000016931">
    <property type="component" value="Unassembled WGS sequence"/>
</dbReference>
<dbReference type="InterPro" id="IPR049552">
    <property type="entry name" value="PKS_DH_N"/>
</dbReference>
<evidence type="ECO:0000313" key="13">
    <source>
        <dbReference type="Proteomes" id="UP000016931"/>
    </source>
</evidence>
<dbReference type="PROSITE" id="PS50075">
    <property type="entry name" value="CARRIER"/>
    <property type="match status" value="1"/>
</dbReference>
<dbReference type="GO" id="GO:0031177">
    <property type="term" value="F:phosphopantetheine binding"/>
    <property type="evidence" value="ECO:0007669"/>
    <property type="project" value="InterPro"/>
</dbReference>
<feature type="region of interest" description="N-terminal hotdog fold" evidence="8">
    <location>
        <begin position="917"/>
        <end position="1050"/>
    </location>
</feature>
<keyword evidence="5" id="KW-0560">Oxidoreductase</keyword>
<evidence type="ECO:0000259" key="11">
    <source>
        <dbReference type="PROSITE" id="PS52019"/>
    </source>
</evidence>
<dbReference type="Pfam" id="PF22621">
    <property type="entry name" value="CurL-like_PKS_C"/>
    <property type="match status" value="1"/>
</dbReference>
<dbReference type="Pfam" id="PF08659">
    <property type="entry name" value="KR"/>
    <property type="match status" value="1"/>
</dbReference>
<keyword evidence="3" id="KW-0808">Transferase</keyword>
<dbReference type="RefSeq" id="XP_016758774.1">
    <property type="nucleotide sequence ID" value="XM_016902669.1"/>
</dbReference>
<dbReference type="Gene3D" id="3.10.129.110">
    <property type="entry name" value="Polyketide synthase dehydratase"/>
    <property type="match status" value="1"/>
</dbReference>
<dbReference type="Gene3D" id="3.30.70.3290">
    <property type="match status" value="1"/>
</dbReference>
<dbReference type="PROSITE" id="PS52004">
    <property type="entry name" value="KS3_2"/>
    <property type="match status" value="1"/>
</dbReference>
<accession>N1QHM1</accession>
<dbReference type="Gene3D" id="3.40.366.10">
    <property type="entry name" value="Malonyl-Coenzyme A Acyl Carrier Protein, domain 2"/>
    <property type="match status" value="1"/>
</dbReference>
<dbReference type="InterPro" id="IPR014043">
    <property type="entry name" value="Acyl_transferase_dom"/>
</dbReference>
<dbReference type="Pfam" id="PF00109">
    <property type="entry name" value="ketoacyl-synt"/>
    <property type="match status" value="1"/>
</dbReference>
<dbReference type="PANTHER" id="PTHR43775:SF29">
    <property type="entry name" value="ASPERFURANONE POLYKETIDE SYNTHASE AFOG-RELATED"/>
    <property type="match status" value="1"/>
</dbReference>
<evidence type="ECO:0000256" key="8">
    <source>
        <dbReference type="PROSITE-ProRule" id="PRU01363"/>
    </source>
</evidence>
<dbReference type="InterPro" id="IPR016036">
    <property type="entry name" value="Malonyl_transacylase_ACP-bd"/>
</dbReference>
<dbReference type="HOGENOM" id="CLU_000022_31_1_1"/>
<dbReference type="PROSITE" id="PS00606">
    <property type="entry name" value="KS3_1"/>
    <property type="match status" value="1"/>
</dbReference>
<dbReference type="SMART" id="SM00826">
    <property type="entry name" value="PKS_DH"/>
    <property type="match status" value="1"/>
</dbReference>
<dbReference type="CDD" id="cd00833">
    <property type="entry name" value="PKS"/>
    <property type="match status" value="1"/>
</dbReference>
<dbReference type="InterPro" id="IPR049900">
    <property type="entry name" value="PKS_mFAS_DH"/>
</dbReference>
<dbReference type="InterPro" id="IPR056501">
    <property type="entry name" value="NAD-bd_HRPKS_sdrA"/>
</dbReference>
<feature type="region of interest" description="C-terminal hotdog fold" evidence="8">
    <location>
        <begin position="1068"/>
        <end position="1224"/>
    </location>
</feature>
<dbReference type="InterPro" id="IPR036291">
    <property type="entry name" value="NAD(P)-bd_dom_sf"/>
</dbReference>
<dbReference type="Pfam" id="PF08242">
    <property type="entry name" value="Methyltransf_12"/>
    <property type="match status" value="1"/>
</dbReference>
<dbReference type="PROSITE" id="PS52019">
    <property type="entry name" value="PKS_MFAS_DH"/>
    <property type="match status" value="1"/>
</dbReference>
<dbReference type="FunFam" id="3.40.50.720:FF:000209">
    <property type="entry name" value="Polyketide synthase Pks12"/>
    <property type="match status" value="1"/>
</dbReference>
<dbReference type="InterPro" id="IPR001227">
    <property type="entry name" value="Ac_transferase_dom_sf"/>
</dbReference>
<dbReference type="InterPro" id="IPR016035">
    <property type="entry name" value="Acyl_Trfase/lysoPLipase"/>
</dbReference>
<keyword evidence="1" id="KW-0596">Phosphopantetheine</keyword>
<dbReference type="InterPro" id="IPR049551">
    <property type="entry name" value="PKS_DH_C"/>
</dbReference>
<gene>
    <name evidence="12" type="ORF">SEPMUDRAFT_134957</name>
</gene>
<feature type="domain" description="Carrier" evidence="9">
    <location>
        <begin position="2401"/>
        <end position="2478"/>
    </location>
</feature>
<keyword evidence="2" id="KW-0597">Phosphoprotein</keyword>
<dbReference type="SUPFAM" id="SSF47336">
    <property type="entry name" value="ACP-like"/>
    <property type="match status" value="1"/>
</dbReference>
<dbReference type="InterPro" id="IPR036736">
    <property type="entry name" value="ACP-like_sf"/>
</dbReference>
<name>N1QHM1_SPHMS</name>
<dbReference type="Gene3D" id="1.10.1200.10">
    <property type="entry name" value="ACP-like"/>
    <property type="match status" value="1"/>
</dbReference>
<evidence type="ECO:0000256" key="6">
    <source>
        <dbReference type="ARBA" id="ARBA00023268"/>
    </source>
</evidence>
<dbReference type="InterPro" id="IPR014030">
    <property type="entry name" value="Ketoacyl_synth_N"/>
</dbReference>
<dbReference type="OrthoDB" id="329835at2759"/>
<dbReference type="InterPro" id="IPR020841">
    <property type="entry name" value="PKS_Beta-ketoAc_synthase_dom"/>
</dbReference>
<keyword evidence="4" id="KW-0521">NADP</keyword>
<dbReference type="SMR" id="N1QHM1"/>
<dbReference type="InterPro" id="IPR006162">
    <property type="entry name" value="Ppantetheine_attach_site"/>
</dbReference>
<dbReference type="GO" id="GO:0004315">
    <property type="term" value="F:3-oxoacyl-[acyl-carrier-protein] synthase activity"/>
    <property type="evidence" value="ECO:0007669"/>
    <property type="project" value="InterPro"/>
</dbReference>
<dbReference type="OMA" id="GHVIFPM"/>
<protein>
    <submittedName>
        <fullName evidence="12">Polyketide synthase</fullName>
    </submittedName>
</protein>
<dbReference type="GO" id="GO:1901336">
    <property type="term" value="P:lactone biosynthetic process"/>
    <property type="evidence" value="ECO:0007669"/>
    <property type="project" value="UniProtKB-ARBA"/>
</dbReference>
<dbReference type="EMBL" id="KB456267">
    <property type="protein sequence ID" value="EMF10653.1"/>
    <property type="molecule type" value="Genomic_DNA"/>
</dbReference>
<dbReference type="InterPro" id="IPR016039">
    <property type="entry name" value="Thiolase-like"/>
</dbReference>
<dbReference type="Pfam" id="PF00550">
    <property type="entry name" value="PP-binding"/>
    <property type="match status" value="1"/>
</dbReference>
<dbReference type="SUPFAM" id="SSF53901">
    <property type="entry name" value="Thiolase-like"/>
    <property type="match status" value="1"/>
</dbReference>
<dbReference type="GO" id="GO:0030639">
    <property type="term" value="P:polyketide biosynthetic process"/>
    <property type="evidence" value="ECO:0007669"/>
    <property type="project" value="UniProtKB-ARBA"/>
</dbReference>
<dbReference type="Pfam" id="PF13602">
    <property type="entry name" value="ADH_zinc_N_2"/>
    <property type="match status" value="1"/>
</dbReference>
<proteinExistence type="predicted"/>
<keyword evidence="7" id="KW-0012">Acyltransferase</keyword>
<evidence type="ECO:0000256" key="5">
    <source>
        <dbReference type="ARBA" id="ARBA00023002"/>
    </source>
</evidence>
<dbReference type="SUPFAM" id="SSF55048">
    <property type="entry name" value="Probable ACP-binding domain of malonyl-CoA ACP transacylase"/>
    <property type="match status" value="1"/>
</dbReference>
<dbReference type="GeneID" id="27899806"/>
<dbReference type="Gene3D" id="3.40.47.10">
    <property type="match status" value="1"/>
</dbReference>
<keyword evidence="13" id="KW-1185">Reference proteome</keyword>
<dbReference type="InterPro" id="IPR050091">
    <property type="entry name" value="PKS_NRPS_Biosynth_Enz"/>
</dbReference>
<feature type="domain" description="PKS/mFAS DH" evidence="11">
    <location>
        <begin position="917"/>
        <end position="1224"/>
    </location>
</feature>
<dbReference type="Gene3D" id="3.90.180.10">
    <property type="entry name" value="Medium-chain alcohol dehydrogenases, catalytic domain"/>
    <property type="match status" value="1"/>
</dbReference>
<dbReference type="GO" id="GO:0004312">
    <property type="term" value="F:fatty acid synthase activity"/>
    <property type="evidence" value="ECO:0007669"/>
    <property type="project" value="TreeGrafter"/>
</dbReference>
<keyword evidence="6" id="KW-0511">Multifunctional enzyme</keyword>
<sequence>MVDQTAIAIIGYGYRAPGVGRKGLWEYLADAQSAWSNVPAHRFDQDAYYHADPEKPGCYASKGGHFLPHDIFAFDAAFFQIRAEEARSMDPQHRHILECAFEAAEQAGVRLSDLAGSNVGAFAANEKSEYWQQTLDDLPTTSKYTATSTAACMFANRMSYFFNLNGPSVSIDAACASGSSAVHLACQSIRSGECNTAFVGAASLILNPTMWSAFDTMGALSAEGKCFSYDPRGSGFGRGEGAGCLLIKRLDDALRDGDPIQAIIRNTAANHGGRTDGITVPSRSAQEALLRRVHEQVGLDPADTPVVEGHGTGTKVGDPIEANSIATVVGRKSTPSNPTYLGSVKSNFGHTESTSGVLAVIKAVMMLQTGFILPNASATTGGLNARIEQPEKLKIISELTPWPMGREKRIVVSNFGFGGSNAAVLLESSDKVGPSVHGALTPPDDTHHGRLFVFSAKTESSLTAYISSFAEYLSARPTLSLVNLAYTLGGRRTHHAHRAAFSAESLEDLQKQLISFSPTGKPTKAKSGSVVFVFTGQGAQHAQMGRELKRFPVFAAALAEADRILKTLGAGWSLVEELERPGSESRINEAEYSQPACTAIQLALVELLRSWNIHPSTVTGHSSGEIAAAFTAGFISFESALAIAYFRGYWALKVMNNPSTQGTMLALGASAEQANMLIDESGAGYATIAATNSPASVTLSGDRDKIDRIEAAAQLQGLFVRKLKVSIAYHSQHMEQVGASYLASIQALCKQPLETTSPGSVVFVSSVTGRIEDKDTVEAHYWVKNLLQEVRFSSALTTIFSSEASLKSSDTIVEIGPHAALKGPIKQTLDVIRNEQQGRVQYHSSLVRGEKADDALLTLAAHLFDAGADVNFAAVNLITPPAAVVSDLPPYEWNHSVSYKHESRITKSKAHPGHSYSPFLGWKVPYSEGNEHSFRQVFTLDELPWLRDHNIAGDVIFPMTAYVTLAIAALEALLGPDAGAVVNVHEFFAKHSLKIDEEERVDITTKLRPQPMSTETASSTRWTFEVLSWTEAQGWTMHAQGHLEANSQVSRIETAAVQRACQLVDGTHLAGGDSNLEYELLKSSGLCYGPTFRNMSQLWLTPSGAVHEIDLQPRTLTTLASVEKAQTLSPLVDSFFHAMGVIQAMGGPRSTFVLTYFQRLRLLRTAEVSNAQKLRIVTQRVGHDQKLGSFTVSVVAFALVEDSWQPLCEFEQLTGRSIAGASDDVSTDGLPDSYYTALVPHLDSMSSTELVKLIAAPAVTDEELLHRRHLNDAAVHFLAQALDQTAVDDQTKWPIHYVKFRAWAETTITQRLASGASVQISSEAMNKVRSVDAQGAMLCAIGDNLVSILRGEIEPLEIMLKDNLLSRNYEDDTAGKRGADSLAALVSHISNLKPGLRILEIGGGTASATIPVLQKMTQDGEPLSIASYTFTDLSTGFFEAARGKLEQWSSHMEYRKLDISEEPTAQGFVHGAYDLIIASNVLHATPDIARTIDNVHSLLSPGGKLVMLECRTHPALILPFALLPGWWLTEDDYRTSLGPMLSEQAWDDLLKERQFSGVDVALGDYPDAAEYQMNVICTTKIAEEDDGSLGSVTVCGDFATPSDSIFAHEVADQISRQLHCGTLIKPYQEVIASSDRNCVFVDSKGSVFSNLSAAAFDQLRNVLLDTSSLVWVTPDTAQPNAHVAKGLLRTLRLENPSKSMFLLENAPQTEVGASAVVNVVQHLKQNEATRLAEQEFVWRDGALHVPRLRALKSAEQTFARQAGKSARAKQNIWSGNEAFEMTVEAVGSPDSIYFHRTEARDIDTLQENDVIIQVAAAGVNFRDLLMVLGSMPFSHGIGLEGAGVVRYCGSKVTDLQPGDRVFYISNMNGLATHVRIPAVCAYKIPANLSFVDAATMPIAYSTALISLAQIGRLQPGESVLIHAASGAVGQASIAIAQRLQADIFVTAGTPEKRKFLEDTFGIPQERIFSSRNATFRDAILKATNGAGVDVILNSLSGDLLQATWDLIKDFGRFVEIGKKDLLQNSYLGMRHFDRNVTFSGVDLHKIFKKRPAEAKEHLANIMELFSSGAITPIRPVTEVPCSEIASGLRRLQTGNNIGKIVITMNADDEVLADLPHPLGRPGKHVLRPDATYLITGGTGGIGRATASWMFDNGARNVVLLGRSGSSNPEVAALLKQYQDTEYHLRAVACDVGNREDLARALQSVHDLPRIAGVIHGALYLRDSLFLNAQFDDWQKVTAPKIDAAWSLHELLPELDFFVSLASVTGVTGHAGQSIYGGTTTFLDAFTAYRRSLGLPAVSISLPVIEDVGYVADRGLSVPLQRSLGVSLAVSQVHTLIKGAIIGSSSGFFHEGKTMSCVRGYESTLPWDRFTMLSALRPKSLLLSESRDKSETSAATSKAMMDTEEGLLDALMAKICSMTMMEANEVFPERNLRDYGLDSLVSVELRNWIKREAGVEMAMTQILTAANLQSLVRHILSMKHGEAKTTSG</sequence>
<dbReference type="PANTHER" id="PTHR43775">
    <property type="entry name" value="FATTY ACID SYNTHASE"/>
    <property type="match status" value="1"/>
</dbReference>
<evidence type="ECO:0000256" key="1">
    <source>
        <dbReference type="ARBA" id="ARBA00022450"/>
    </source>
</evidence>
<dbReference type="InterPro" id="IPR014031">
    <property type="entry name" value="Ketoacyl_synth_C"/>
</dbReference>
<evidence type="ECO:0000259" key="9">
    <source>
        <dbReference type="PROSITE" id="PS50075"/>
    </source>
</evidence>
<dbReference type="InterPro" id="IPR013154">
    <property type="entry name" value="ADH-like_N"/>
</dbReference>
<dbReference type="eggNOG" id="KOG1202">
    <property type="taxonomic scope" value="Eukaryota"/>
</dbReference>
<dbReference type="InterPro" id="IPR013217">
    <property type="entry name" value="Methyltransf_12"/>
</dbReference>
<evidence type="ECO:0000256" key="3">
    <source>
        <dbReference type="ARBA" id="ARBA00022679"/>
    </source>
</evidence>
<dbReference type="GO" id="GO:0016491">
    <property type="term" value="F:oxidoreductase activity"/>
    <property type="evidence" value="ECO:0007669"/>
    <property type="project" value="UniProtKB-KW"/>
</dbReference>
<dbReference type="CDD" id="cd02440">
    <property type="entry name" value="AdoMet_MTases"/>
    <property type="match status" value="1"/>
</dbReference>
<evidence type="ECO:0000313" key="12">
    <source>
        <dbReference type="EMBL" id="EMF10653.1"/>
    </source>
</evidence>
<dbReference type="InterPro" id="IPR029063">
    <property type="entry name" value="SAM-dependent_MTases_sf"/>
</dbReference>
<dbReference type="Pfam" id="PF14765">
    <property type="entry name" value="PS-DH"/>
    <property type="match status" value="1"/>
</dbReference>
<dbReference type="SUPFAM" id="SSF50129">
    <property type="entry name" value="GroES-like"/>
    <property type="match status" value="1"/>
</dbReference>
<dbReference type="SMART" id="SM00822">
    <property type="entry name" value="PKS_KR"/>
    <property type="match status" value="1"/>
</dbReference>
<dbReference type="SUPFAM" id="SSF52151">
    <property type="entry name" value="FabD/lysophospholipase-like"/>
    <property type="match status" value="1"/>
</dbReference>
<dbReference type="InterPro" id="IPR020806">
    <property type="entry name" value="PKS_PP-bd"/>
</dbReference>
<dbReference type="Gene3D" id="3.40.50.720">
    <property type="entry name" value="NAD(P)-binding Rossmann-like Domain"/>
    <property type="match status" value="2"/>
</dbReference>
<dbReference type="InterPro" id="IPR057326">
    <property type="entry name" value="KR_dom"/>
</dbReference>
<dbReference type="InterPro" id="IPR011032">
    <property type="entry name" value="GroES-like_sf"/>
</dbReference>
<dbReference type="SMART" id="SM00825">
    <property type="entry name" value="PKS_KS"/>
    <property type="match status" value="1"/>
</dbReference>
<dbReference type="Pfam" id="PF08240">
    <property type="entry name" value="ADH_N"/>
    <property type="match status" value="1"/>
</dbReference>
<dbReference type="InterPro" id="IPR020807">
    <property type="entry name" value="PKS_DH"/>
</dbReference>
<evidence type="ECO:0000256" key="7">
    <source>
        <dbReference type="ARBA" id="ARBA00023315"/>
    </source>
</evidence>
<organism evidence="12 13">
    <name type="scientific">Sphaerulina musiva (strain SO2202)</name>
    <name type="common">Poplar stem canker fungus</name>
    <name type="synonym">Septoria musiva</name>
    <dbReference type="NCBI Taxonomy" id="692275"/>
    <lineage>
        <taxon>Eukaryota</taxon>
        <taxon>Fungi</taxon>
        <taxon>Dikarya</taxon>
        <taxon>Ascomycota</taxon>
        <taxon>Pezizomycotina</taxon>
        <taxon>Dothideomycetes</taxon>
        <taxon>Dothideomycetidae</taxon>
        <taxon>Mycosphaerellales</taxon>
        <taxon>Mycosphaerellaceae</taxon>
        <taxon>Sphaerulina</taxon>
    </lineage>
</organism>
<evidence type="ECO:0000256" key="4">
    <source>
        <dbReference type="ARBA" id="ARBA00022857"/>
    </source>
</evidence>
<evidence type="ECO:0000259" key="10">
    <source>
        <dbReference type="PROSITE" id="PS52004"/>
    </source>
</evidence>
<feature type="active site" description="Proton acceptor; for dehydratase activity" evidence="8">
    <location>
        <position position="949"/>
    </location>
</feature>
<dbReference type="STRING" id="692275.N1QHM1"/>
<dbReference type="SUPFAM" id="SSF51735">
    <property type="entry name" value="NAD(P)-binding Rossmann-fold domains"/>
    <property type="match status" value="2"/>
</dbReference>
<evidence type="ECO:0000256" key="2">
    <source>
        <dbReference type="ARBA" id="ARBA00022553"/>
    </source>
</evidence>
<dbReference type="InterPro" id="IPR020843">
    <property type="entry name" value="ER"/>
</dbReference>
<dbReference type="CDD" id="cd05195">
    <property type="entry name" value="enoyl_red"/>
    <property type="match status" value="1"/>
</dbReference>
<dbReference type="SMART" id="SM00827">
    <property type="entry name" value="PKS_AT"/>
    <property type="match status" value="1"/>
</dbReference>
<dbReference type="Pfam" id="PF23114">
    <property type="entry name" value="NAD-bd_HRPKS_sdrA"/>
    <property type="match status" value="1"/>
</dbReference>
<dbReference type="Pfam" id="PF00698">
    <property type="entry name" value="Acyl_transf_1"/>
    <property type="match status" value="1"/>
</dbReference>
<dbReference type="Pfam" id="PF21089">
    <property type="entry name" value="PKS_DH_N"/>
    <property type="match status" value="1"/>
</dbReference>
<feature type="domain" description="Ketosynthase family 3 (KS3)" evidence="10">
    <location>
        <begin position="4"/>
        <end position="428"/>
    </location>
</feature>
<dbReference type="InterPro" id="IPR009081">
    <property type="entry name" value="PP-bd_ACP"/>
</dbReference>
<dbReference type="InterPro" id="IPR018201">
    <property type="entry name" value="Ketoacyl_synth_AS"/>
</dbReference>
<dbReference type="SMART" id="SM00829">
    <property type="entry name" value="PKS_ER"/>
    <property type="match status" value="1"/>
</dbReference>
<dbReference type="SUPFAM" id="SSF53335">
    <property type="entry name" value="S-adenosyl-L-methionine-dependent methyltransferases"/>
    <property type="match status" value="1"/>
</dbReference>
<dbReference type="InterPro" id="IPR042104">
    <property type="entry name" value="PKS_dehydratase_sf"/>
</dbReference>
<feature type="active site" description="Proton donor; for dehydratase activity" evidence="8">
    <location>
        <position position="1133"/>
    </location>
</feature>